<dbReference type="SUPFAM" id="SSF48576">
    <property type="entry name" value="Terpenoid synthases"/>
    <property type="match status" value="1"/>
</dbReference>
<accession>A0A5N7BY97</accession>
<gene>
    <name evidence="1" type="ORF">BDV23DRAFT_175141</name>
</gene>
<proteinExistence type="predicted"/>
<protein>
    <submittedName>
        <fullName evidence="1">Isoprenoid synthase domain-containing protein</fullName>
    </submittedName>
</protein>
<organism evidence="1">
    <name type="scientific">Petromyces alliaceus</name>
    <name type="common">Aspergillus alliaceus</name>
    <dbReference type="NCBI Taxonomy" id="209559"/>
    <lineage>
        <taxon>Eukaryota</taxon>
        <taxon>Fungi</taxon>
        <taxon>Dikarya</taxon>
        <taxon>Ascomycota</taxon>
        <taxon>Pezizomycotina</taxon>
        <taxon>Eurotiomycetes</taxon>
        <taxon>Eurotiomycetidae</taxon>
        <taxon>Eurotiales</taxon>
        <taxon>Aspergillaceae</taxon>
        <taxon>Aspergillus</taxon>
        <taxon>Aspergillus subgen. Circumdati</taxon>
    </lineage>
</organism>
<reference evidence="1" key="1">
    <citation type="submission" date="2019-04" db="EMBL/GenBank/DDBJ databases">
        <title>Friends and foes A comparative genomics studyof 23 Aspergillus species from section Flavi.</title>
        <authorList>
            <consortium name="DOE Joint Genome Institute"/>
            <person name="Kjaerbolling I."/>
            <person name="Vesth T."/>
            <person name="Frisvad J.C."/>
            <person name="Nybo J.L."/>
            <person name="Theobald S."/>
            <person name="Kildgaard S."/>
            <person name="Isbrandt T."/>
            <person name="Kuo A."/>
            <person name="Sato A."/>
            <person name="Lyhne E.K."/>
            <person name="Kogle M.E."/>
            <person name="Wiebenga A."/>
            <person name="Kun R.S."/>
            <person name="Lubbers R.J."/>
            <person name="Makela M.R."/>
            <person name="Barry K."/>
            <person name="Chovatia M."/>
            <person name="Clum A."/>
            <person name="Daum C."/>
            <person name="Haridas S."/>
            <person name="He G."/>
            <person name="LaButti K."/>
            <person name="Lipzen A."/>
            <person name="Mondo S."/>
            <person name="Riley R."/>
            <person name="Salamov A."/>
            <person name="Simmons B.A."/>
            <person name="Magnuson J.K."/>
            <person name="Henrissat B."/>
            <person name="Mortensen U.H."/>
            <person name="Larsen T.O."/>
            <person name="Devries R.P."/>
            <person name="Grigoriev I.V."/>
            <person name="Machida M."/>
            <person name="Baker S.E."/>
            <person name="Andersen M.R."/>
        </authorList>
    </citation>
    <scope>NUCLEOTIDE SEQUENCE [LARGE SCALE GENOMIC DNA]</scope>
    <source>
        <strain evidence="1">IBT 14317</strain>
    </source>
</reference>
<dbReference type="InterPro" id="IPR008949">
    <property type="entry name" value="Isoprenoid_synthase_dom_sf"/>
</dbReference>
<dbReference type="EMBL" id="ML735304">
    <property type="protein sequence ID" value="KAE8386814.1"/>
    <property type="molecule type" value="Genomic_DNA"/>
</dbReference>
<dbReference type="Proteomes" id="UP000326877">
    <property type="component" value="Unassembled WGS sequence"/>
</dbReference>
<sequence length="225" mass="25111">MARCGGRRARADRQTLSNWRLLEKCILQEILQVDSTIGFDVAAGALKWHRMSRAHCSSDPTINRFMTLSDYLEARIGDPATDIHLSMIRFAASIHLSHEQGQDPILKDIVSLWAKHRIIVNDLFSYEKECLEHAVHDSAIVNVVKFLQGELDVSLETAKEVARNIQLDTEREIHGLYKDILNRTGPDSTDARYVRALVESLAGNVFSSSTAGRNAMPLVGRSADG</sequence>
<name>A0A5N7BY97_PETAA</name>
<dbReference type="AlphaFoldDB" id="A0A5N7BY97"/>
<dbReference type="OrthoDB" id="3004402at2759"/>
<dbReference type="Pfam" id="PF19086">
    <property type="entry name" value="Terpene_syn_C_2"/>
    <property type="match status" value="1"/>
</dbReference>
<evidence type="ECO:0000313" key="1">
    <source>
        <dbReference type="EMBL" id="KAE8386814.1"/>
    </source>
</evidence>
<dbReference type="Gene3D" id="1.10.600.10">
    <property type="entry name" value="Farnesyl Diphosphate Synthase"/>
    <property type="match status" value="1"/>
</dbReference>